<evidence type="ECO:0000256" key="1">
    <source>
        <dbReference type="ARBA" id="ARBA00022612"/>
    </source>
</evidence>
<name>A0A506V2I6_9GAMM</name>
<keyword evidence="2" id="KW-0812">Transmembrane</keyword>
<evidence type="ECO:0000259" key="3">
    <source>
        <dbReference type="Pfam" id="PF10145"/>
    </source>
</evidence>
<dbReference type="OrthoDB" id="8019720at2"/>
<evidence type="ECO:0000313" key="4">
    <source>
        <dbReference type="EMBL" id="TPW39828.1"/>
    </source>
</evidence>
<keyword evidence="5" id="KW-1185">Reference proteome</keyword>
<protein>
    <submittedName>
        <fullName evidence="4">Phage tail tape measure protein</fullName>
    </submittedName>
</protein>
<feature type="transmembrane region" description="Helical" evidence="2">
    <location>
        <begin position="496"/>
        <end position="518"/>
    </location>
</feature>
<dbReference type="InterPro" id="IPR010090">
    <property type="entry name" value="Phage_tape_meas"/>
</dbReference>
<dbReference type="Proteomes" id="UP000319523">
    <property type="component" value="Unassembled WGS sequence"/>
</dbReference>
<dbReference type="PANTHER" id="PTHR37813">
    <property type="entry name" value="FELS-2 PROPHAGE PROTEIN"/>
    <property type="match status" value="1"/>
</dbReference>
<reference evidence="4 5" key="1">
    <citation type="submission" date="2019-06" db="EMBL/GenBank/DDBJ databases">
        <authorList>
            <person name="Yang Y."/>
        </authorList>
    </citation>
    <scope>NUCLEOTIDE SEQUENCE [LARGE SCALE GENOMIC DNA]</scope>
    <source>
        <strain evidence="4 5">BIT-26</strain>
    </source>
</reference>
<comment type="caution">
    <text evidence="4">The sequence shown here is derived from an EMBL/GenBank/DDBJ whole genome shotgun (WGS) entry which is preliminary data.</text>
</comment>
<gene>
    <name evidence="4" type="ORF">FKM52_19140</name>
</gene>
<dbReference type="Pfam" id="PF10145">
    <property type="entry name" value="PhageMin_Tail"/>
    <property type="match status" value="1"/>
</dbReference>
<dbReference type="EMBL" id="VHQI01000015">
    <property type="protein sequence ID" value="TPW39828.1"/>
    <property type="molecule type" value="Genomic_DNA"/>
</dbReference>
<sequence>MKCRWSNCSTGGIKPCYAAEQTRMSSFLNTEALLASVKQASRPFQAVVKQTQKLIDSIRKMKDGILSLNKQVANINGLRLPDNYAFLWELEQSYQRQAQQQERLNKIQDRYRKSQQIAAKIRTGSSAALNIAVDGAQKASKVLRPGYDFAEASNKLRVATGLDKTSADFKALQMQARSIGDSTPLSAGDAAHAQTVIAKSGGSVADIMAATPVTVGMSLANDRSLEENTQLLLRTRDAFGMANSQLAHLGDVLFATLKDGSTGFDDLNEALAHIASVASEAGVSVEQTSAMLEELAKSGITGGAAGASLRAMMLSVQQPSDRASTALHSLGVQTVDSAGNQRPFFTILKEIEGAFEKNQPGASQQAEYRQAIFGETAAPAAAALMKSASGGQLDNRTRYYQQADGSTATQLAMQQDSLGGDISKLESAWEAIGTNLYVSLEGSLRQLTQGVTKFLTTVNDWVESNPELASGIANAAAAGIVLAGALGGIGQAVWPVLTGINAIITGAEMLGAIIAGVGGGITTVIGGLTLPVVAVVAALVGGALLVRKYWEPIGAFLSGVGDGFIAAMEPLIEAFNSLKPVFAWFGDKVKALWDMFSKLLEPVKSTQEELAAAGDIGKMFGEALARSLIIPAKTLEYLMKGASWFMRMLGAVKEEPADRKNPLPNPDTPAPDGSSYFAPPQLTAYSPLTGAAFRQNSQENTFNSNYIINTHPGMSRDEIVAIMRQHEEQERFNALSRQRASMNWGT</sequence>
<keyword evidence="2" id="KW-1133">Transmembrane helix</keyword>
<keyword evidence="2" id="KW-0472">Membrane</keyword>
<feature type="domain" description="Phage tail tape measure protein" evidence="3">
    <location>
        <begin position="175"/>
        <end position="374"/>
    </location>
</feature>
<keyword evidence="1" id="KW-1188">Viral release from host cell</keyword>
<feature type="transmembrane region" description="Helical" evidence="2">
    <location>
        <begin position="524"/>
        <end position="546"/>
    </location>
</feature>
<feature type="transmembrane region" description="Helical" evidence="2">
    <location>
        <begin position="468"/>
        <end position="489"/>
    </location>
</feature>
<accession>A0A506V2I6</accession>
<dbReference type="PANTHER" id="PTHR37813:SF1">
    <property type="entry name" value="FELS-2 PROPHAGE PROTEIN"/>
    <property type="match status" value="1"/>
</dbReference>
<evidence type="ECO:0000313" key="5">
    <source>
        <dbReference type="Proteomes" id="UP000319523"/>
    </source>
</evidence>
<dbReference type="NCBIfam" id="TIGR01760">
    <property type="entry name" value="tape_meas_TP901"/>
    <property type="match status" value="1"/>
</dbReference>
<proteinExistence type="predicted"/>
<organism evidence="4 5">
    <name type="scientific">Mixta tenebrionis</name>
    <dbReference type="NCBI Taxonomy" id="2562439"/>
    <lineage>
        <taxon>Bacteria</taxon>
        <taxon>Pseudomonadati</taxon>
        <taxon>Pseudomonadota</taxon>
        <taxon>Gammaproteobacteria</taxon>
        <taxon>Enterobacterales</taxon>
        <taxon>Erwiniaceae</taxon>
        <taxon>Mixta</taxon>
    </lineage>
</organism>
<evidence type="ECO:0000256" key="2">
    <source>
        <dbReference type="SAM" id="Phobius"/>
    </source>
</evidence>
<dbReference type="AlphaFoldDB" id="A0A506V2I6"/>